<gene>
    <name evidence="1" type="ORF">NE695_12575</name>
</gene>
<dbReference type="RefSeq" id="WP_066866691.1">
    <property type="nucleotide sequence ID" value="NZ_CABKVV010000014.1"/>
</dbReference>
<name>A0ABT1S1C9_9FIRM</name>
<dbReference type="GeneID" id="90533523"/>
<dbReference type="Proteomes" id="UP001524473">
    <property type="component" value="Unassembled WGS sequence"/>
</dbReference>
<protein>
    <submittedName>
        <fullName evidence="1">Uncharacterized protein</fullName>
    </submittedName>
</protein>
<sequence>MKFIYYPTKEEVEKYYGTDETIMMLVSYDGESAVVSPSIETFEHHTLLAQAGIRETDIDKYFRIVFDNVAADWTFVCPPNYRGITDKQKRIAEFYKDGFRYISQALAEIGYFVELRIPKRYRRHFDIMSEKITE</sequence>
<keyword evidence="2" id="KW-1185">Reference proteome</keyword>
<evidence type="ECO:0000313" key="1">
    <source>
        <dbReference type="EMBL" id="MCQ4840744.1"/>
    </source>
</evidence>
<comment type="caution">
    <text evidence="1">The sequence shown here is derived from an EMBL/GenBank/DDBJ whole genome shotgun (WGS) entry which is preliminary data.</text>
</comment>
<proteinExistence type="predicted"/>
<accession>A0ABT1S1C9</accession>
<dbReference type="EMBL" id="JANFZH010000029">
    <property type="protein sequence ID" value="MCQ4840744.1"/>
    <property type="molecule type" value="Genomic_DNA"/>
</dbReference>
<organism evidence="1 2">
    <name type="scientific">Neglectibacter timonensis</name>
    <dbReference type="NCBI Taxonomy" id="1776382"/>
    <lineage>
        <taxon>Bacteria</taxon>
        <taxon>Bacillati</taxon>
        <taxon>Bacillota</taxon>
        <taxon>Clostridia</taxon>
        <taxon>Eubacteriales</taxon>
        <taxon>Oscillospiraceae</taxon>
        <taxon>Neglectibacter</taxon>
    </lineage>
</organism>
<reference evidence="1 2" key="1">
    <citation type="submission" date="2022-06" db="EMBL/GenBank/DDBJ databases">
        <title>Isolation of gut microbiota from human fecal samples.</title>
        <authorList>
            <person name="Pamer E.G."/>
            <person name="Barat B."/>
            <person name="Waligurski E."/>
            <person name="Medina S."/>
            <person name="Paddock L."/>
            <person name="Mostad J."/>
        </authorList>
    </citation>
    <scope>NUCLEOTIDE SEQUENCE [LARGE SCALE GENOMIC DNA]</scope>
    <source>
        <strain evidence="1 2">DFI.9.73</strain>
    </source>
</reference>
<evidence type="ECO:0000313" key="2">
    <source>
        <dbReference type="Proteomes" id="UP001524473"/>
    </source>
</evidence>